<dbReference type="OrthoDB" id="3402808at2"/>
<evidence type="ECO:0000256" key="2">
    <source>
        <dbReference type="SAM" id="Phobius"/>
    </source>
</evidence>
<evidence type="ECO:0000313" key="5">
    <source>
        <dbReference type="Proteomes" id="UP000380867"/>
    </source>
</evidence>
<proteinExistence type="predicted"/>
<feature type="compositionally biased region" description="Basic and acidic residues" evidence="1">
    <location>
        <begin position="273"/>
        <end position="287"/>
    </location>
</feature>
<dbReference type="AlphaFoldDB" id="A0A5M4FCV8"/>
<feature type="region of interest" description="Disordered" evidence="1">
    <location>
        <begin position="331"/>
        <end position="350"/>
    </location>
</feature>
<dbReference type="InterPro" id="IPR043725">
    <property type="entry name" value="DUF5667"/>
</dbReference>
<protein>
    <recommendedName>
        <fullName evidence="3">DUF5667 domain-containing protein</fullName>
    </recommendedName>
</protein>
<evidence type="ECO:0000259" key="3">
    <source>
        <dbReference type="Pfam" id="PF18915"/>
    </source>
</evidence>
<sequence length="350" mass="36346">MIGRRFHDDAQSFEEAWSGRAPGDEHIAELVRFAETLCESAVAEPTPMFRESLRTQLMTEAQTVLVPMPATPSPTRTREASPVRRRVAGLTAAMVASAGVVGIVASSASAVPGEMLYPVKRSVESVELALHRDDASRGSFQLRQAAERLAEARKLSGKGASESLIAQTLEDFSSQAESGSTALFSAYTGNGEKKSIRTVNDFAVEATADLSALSSQLPPGADDSFEAATATITELATQASSLCSACTTGDLQQLVASVKDLSVTPSSAGSESSDDKSGKPSDSDPKTPAKPAASTSTDKPIVSLPLPTTAPTTKAPSLTDLTDPVIGAVLGDENQEGLIPGLLNGLLGKK</sequence>
<keyword evidence="2" id="KW-0472">Membrane</keyword>
<feature type="compositionally biased region" description="Low complexity" evidence="1">
    <location>
        <begin position="337"/>
        <end position="350"/>
    </location>
</feature>
<comment type="caution">
    <text evidence="4">The sequence shown here is derived from an EMBL/GenBank/DDBJ whole genome shotgun (WGS) entry which is preliminary data.</text>
</comment>
<gene>
    <name evidence="4" type="ORF">ESP70_007145</name>
</gene>
<keyword evidence="5" id="KW-1185">Reference proteome</keyword>
<feature type="compositionally biased region" description="Low complexity" evidence="1">
    <location>
        <begin position="303"/>
        <end position="319"/>
    </location>
</feature>
<dbReference type="Pfam" id="PF18915">
    <property type="entry name" value="DUF5667"/>
    <property type="match status" value="1"/>
</dbReference>
<evidence type="ECO:0000313" key="4">
    <source>
        <dbReference type="EMBL" id="KAA1397174.1"/>
    </source>
</evidence>
<dbReference type="Proteomes" id="UP000380867">
    <property type="component" value="Unassembled WGS sequence"/>
</dbReference>
<keyword evidence="2" id="KW-0812">Transmembrane</keyword>
<name>A0A5M4FCV8_9ACTN</name>
<reference evidence="4" key="1">
    <citation type="submission" date="2019-09" db="EMBL/GenBank/DDBJ databases">
        <authorList>
            <person name="Li J."/>
        </authorList>
    </citation>
    <scope>NUCLEOTIDE SEQUENCE [LARGE SCALE GENOMIC DNA]</scope>
    <source>
        <strain evidence="4">JCM 14732</strain>
    </source>
</reference>
<feature type="domain" description="DUF5667" evidence="3">
    <location>
        <begin position="110"/>
        <end position="218"/>
    </location>
</feature>
<accession>A0A5M4FCV8</accession>
<feature type="region of interest" description="Disordered" evidence="1">
    <location>
        <begin position="263"/>
        <end position="321"/>
    </location>
</feature>
<evidence type="ECO:0000256" key="1">
    <source>
        <dbReference type="SAM" id="MobiDB-lite"/>
    </source>
</evidence>
<feature type="transmembrane region" description="Helical" evidence="2">
    <location>
        <begin position="87"/>
        <end position="111"/>
    </location>
</feature>
<dbReference type="EMBL" id="SDPQ02000002">
    <property type="protein sequence ID" value="KAA1397174.1"/>
    <property type="molecule type" value="Genomic_DNA"/>
</dbReference>
<dbReference type="RefSeq" id="WP_149688662.1">
    <property type="nucleotide sequence ID" value="NZ_SDPQ02000002.1"/>
</dbReference>
<organism evidence="4 5">
    <name type="scientific">Aeromicrobium ginsengisoli</name>
    <dbReference type="NCBI Taxonomy" id="363867"/>
    <lineage>
        <taxon>Bacteria</taxon>
        <taxon>Bacillati</taxon>
        <taxon>Actinomycetota</taxon>
        <taxon>Actinomycetes</taxon>
        <taxon>Propionibacteriales</taxon>
        <taxon>Nocardioidaceae</taxon>
        <taxon>Aeromicrobium</taxon>
    </lineage>
</organism>
<keyword evidence="2" id="KW-1133">Transmembrane helix</keyword>